<sequence>MAGRRLWVIAAVWLLTVAAASTVTWTVIASAGARVGNPVRLVTTTPSAVPTESQATWTGKAGRLTAACSDGSVALVSAVPEVGFWVKVYDRGPRTLRVDFESTDADDNPEVKVFATCRNGSPVFQRG</sequence>
<evidence type="ECO:0000313" key="1">
    <source>
        <dbReference type="EMBL" id="SPD86581.1"/>
    </source>
</evidence>
<dbReference type="KEGG" id="mgg:MPLG2_1545"/>
<proteinExistence type="predicted"/>
<gene>
    <name evidence="1" type="ORF">MPLG2_1545</name>
</gene>
<name>A0A2N9JEN5_9ACTN</name>
<protein>
    <submittedName>
        <fullName evidence="1">Uncharacterized protein</fullName>
    </submittedName>
</protein>
<dbReference type="EMBL" id="LT985188">
    <property type="protein sequence ID" value="SPD86581.1"/>
    <property type="molecule type" value="Genomic_DNA"/>
</dbReference>
<dbReference type="AlphaFoldDB" id="A0A2N9JEN5"/>
<evidence type="ECO:0000313" key="2">
    <source>
        <dbReference type="Proteomes" id="UP000238164"/>
    </source>
</evidence>
<dbReference type="OrthoDB" id="4273660at2"/>
<reference evidence="1 2" key="1">
    <citation type="submission" date="2018-02" db="EMBL/GenBank/DDBJ databases">
        <authorList>
            <person name="Cohen D.B."/>
            <person name="Kent A.D."/>
        </authorList>
    </citation>
    <scope>NUCLEOTIDE SEQUENCE [LARGE SCALE GENOMIC DNA]</scope>
    <source>
        <strain evidence="1">1</strain>
    </source>
</reference>
<organism evidence="1 2">
    <name type="scientific">Micropruina glycogenica</name>
    <dbReference type="NCBI Taxonomy" id="75385"/>
    <lineage>
        <taxon>Bacteria</taxon>
        <taxon>Bacillati</taxon>
        <taxon>Actinomycetota</taxon>
        <taxon>Actinomycetes</taxon>
        <taxon>Propionibacteriales</taxon>
        <taxon>Nocardioidaceae</taxon>
        <taxon>Micropruina</taxon>
    </lineage>
</organism>
<dbReference type="RefSeq" id="WP_158680936.1">
    <property type="nucleotide sequence ID" value="NZ_BAAAGO010000007.1"/>
</dbReference>
<dbReference type="Proteomes" id="UP000238164">
    <property type="component" value="Chromosome 1"/>
</dbReference>
<keyword evidence="2" id="KW-1185">Reference proteome</keyword>
<accession>A0A2N9JEN5</accession>